<dbReference type="Proteomes" id="UP000309186">
    <property type="component" value="Unassembled WGS sequence"/>
</dbReference>
<dbReference type="InterPro" id="IPR015500">
    <property type="entry name" value="Peptidase_S8_subtilisin-rel"/>
</dbReference>
<evidence type="ECO:0000256" key="5">
    <source>
        <dbReference type="PROSITE-ProRule" id="PRU01240"/>
    </source>
</evidence>
<dbReference type="PROSITE" id="PS00136">
    <property type="entry name" value="SUBTILASE_ASP"/>
    <property type="match status" value="1"/>
</dbReference>
<dbReference type="GO" id="GO:0005615">
    <property type="term" value="C:extracellular space"/>
    <property type="evidence" value="ECO:0007669"/>
    <property type="project" value="TreeGrafter"/>
</dbReference>
<evidence type="ECO:0000256" key="4">
    <source>
        <dbReference type="ARBA" id="ARBA00022825"/>
    </source>
</evidence>
<dbReference type="PRINTS" id="PR00723">
    <property type="entry name" value="SUBTILISIN"/>
</dbReference>
<dbReference type="PROSITE" id="PS00137">
    <property type="entry name" value="SUBTILASE_HIS"/>
    <property type="match status" value="1"/>
</dbReference>
<evidence type="ECO:0000313" key="9">
    <source>
        <dbReference type="EMBL" id="TLX47021.1"/>
    </source>
</evidence>
<proteinExistence type="inferred from homology"/>
<feature type="domain" description="Peptidase S8/S53" evidence="8">
    <location>
        <begin position="149"/>
        <end position="357"/>
    </location>
</feature>
<evidence type="ECO:0000256" key="6">
    <source>
        <dbReference type="RuleBase" id="RU003355"/>
    </source>
</evidence>
<dbReference type="GO" id="GO:0004252">
    <property type="term" value="F:serine-type endopeptidase activity"/>
    <property type="evidence" value="ECO:0007669"/>
    <property type="project" value="UniProtKB-UniRule"/>
</dbReference>
<evidence type="ECO:0000259" key="8">
    <source>
        <dbReference type="Pfam" id="PF00082"/>
    </source>
</evidence>
<dbReference type="Gene3D" id="3.40.50.200">
    <property type="entry name" value="Peptidase S8/S53 domain"/>
    <property type="match status" value="1"/>
</dbReference>
<dbReference type="RefSeq" id="WP_138481396.1">
    <property type="nucleotide sequence ID" value="NZ_PPSW01000015.1"/>
</dbReference>
<accession>A0A5R9Q1M8</accession>
<evidence type="ECO:0000256" key="7">
    <source>
        <dbReference type="SAM" id="SignalP"/>
    </source>
</evidence>
<feature type="active site" description="Charge relay system" evidence="5">
    <location>
        <position position="188"/>
    </location>
</feature>
<dbReference type="PANTHER" id="PTHR43806">
    <property type="entry name" value="PEPTIDASE S8"/>
    <property type="match status" value="1"/>
</dbReference>
<dbReference type="SUPFAM" id="SSF52743">
    <property type="entry name" value="Subtilisin-like"/>
    <property type="match status" value="1"/>
</dbReference>
<dbReference type="InterPro" id="IPR037045">
    <property type="entry name" value="S8pro/Inhibitor_I9_sf"/>
</dbReference>
<dbReference type="InterPro" id="IPR022398">
    <property type="entry name" value="Peptidase_S8_His-AS"/>
</dbReference>
<feature type="signal peptide" evidence="7">
    <location>
        <begin position="1"/>
        <end position="21"/>
    </location>
</feature>
<feature type="active site" description="Charge relay system" evidence="5">
    <location>
        <position position="151"/>
    </location>
</feature>
<dbReference type="AlphaFoldDB" id="A0A5R9Q1M8"/>
<dbReference type="GO" id="GO:0006508">
    <property type="term" value="P:proteolysis"/>
    <property type="evidence" value="ECO:0007669"/>
    <property type="project" value="UniProtKB-KW"/>
</dbReference>
<feature type="chain" id="PRO_5024312321" evidence="7">
    <location>
        <begin position="22"/>
        <end position="384"/>
    </location>
</feature>
<dbReference type="PROSITE" id="PS00138">
    <property type="entry name" value="SUBTILASE_SER"/>
    <property type="match status" value="1"/>
</dbReference>
<dbReference type="Gene3D" id="3.30.70.80">
    <property type="entry name" value="Peptidase S8 propeptide/proteinase inhibitor I9"/>
    <property type="match status" value="1"/>
</dbReference>
<reference evidence="9 10" key="1">
    <citation type="submission" date="2018-01" db="EMBL/GenBank/DDBJ databases">
        <title>Co-occurrence of chitin degradation, pigmentation and bioactivity in marine Pseudoalteromonas.</title>
        <authorList>
            <person name="Paulsen S."/>
            <person name="Gram L."/>
            <person name="Machado H."/>
        </authorList>
    </citation>
    <scope>NUCLEOTIDE SEQUENCE [LARGE SCALE GENOMIC DNA]</scope>
    <source>
        <strain evidence="9 10">S3663</strain>
    </source>
</reference>
<dbReference type="InterPro" id="IPR023827">
    <property type="entry name" value="Peptidase_S8_Asp-AS"/>
</dbReference>
<dbReference type="PROSITE" id="PS51892">
    <property type="entry name" value="SUBTILASE"/>
    <property type="match status" value="1"/>
</dbReference>
<keyword evidence="4 5" id="KW-0720">Serine protease</keyword>
<dbReference type="PANTHER" id="PTHR43806:SF11">
    <property type="entry name" value="CEREVISIN-RELATED"/>
    <property type="match status" value="1"/>
</dbReference>
<dbReference type="InterPro" id="IPR036852">
    <property type="entry name" value="Peptidase_S8/S53_dom_sf"/>
</dbReference>
<evidence type="ECO:0000313" key="10">
    <source>
        <dbReference type="Proteomes" id="UP000309186"/>
    </source>
</evidence>
<evidence type="ECO:0000256" key="3">
    <source>
        <dbReference type="ARBA" id="ARBA00022801"/>
    </source>
</evidence>
<keyword evidence="7" id="KW-0732">Signal</keyword>
<dbReference type="Pfam" id="PF00082">
    <property type="entry name" value="Peptidase_S8"/>
    <property type="match status" value="1"/>
</dbReference>
<name>A0A5R9Q1M8_9GAMM</name>
<dbReference type="EMBL" id="PPSW01000015">
    <property type="protein sequence ID" value="TLX47021.1"/>
    <property type="molecule type" value="Genomic_DNA"/>
</dbReference>
<feature type="active site" description="Charge relay system" evidence="5">
    <location>
        <position position="347"/>
    </location>
</feature>
<evidence type="ECO:0000256" key="2">
    <source>
        <dbReference type="ARBA" id="ARBA00022670"/>
    </source>
</evidence>
<dbReference type="OrthoDB" id="9790784at2"/>
<organism evidence="9 10">
    <name type="scientific">Pseudoalteromonas phenolica</name>
    <dbReference type="NCBI Taxonomy" id="161398"/>
    <lineage>
        <taxon>Bacteria</taxon>
        <taxon>Pseudomonadati</taxon>
        <taxon>Pseudomonadota</taxon>
        <taxon>Gammaproteobacteria</taxon>
        <taxon>Alteromonadales</taxon>
        <taxon>Pseudoalteromonadaceae</taxon>
        <taxon>Pseudoalteromonas</taxon>
    </lineage>
</organism>
<sequence>MNKTLIAGAVIAVCATQMASAQPATFQGASLDLEVNNTCIVRFNDDVSKFDVEGKARGMLVSSNAKAKHIYKNAIKGMAVNMSCDKAKAAFANNADIMRFTPDGMVHANPAKAFKGKPGSGGGSNGQTTPWSVTRVGGPVDGSNYTAWVLDSGIDLDHADLNVDSSRGFTAFTKGRDAGMDDGNGNGHGTHVAGTIAALDNNIDVVGVAAGAKVVPIKVLDSRGSGSWSGVLAGIDHVAANASAGDCANMSLGGGFNQELNDAVENAAQQSGAFFVIAAGNESQHASNVSPASASHNRVFTISATDSNDRFASFSNYGNPPVDYAAPGVSILSTRSGGGTTTMSGTSMASPAACAVIMMSNGNPSIDGKAINDPDGNADSIVHL</sequence>
<protein>
    <submittedName>
        <fullName evidence="9">Peptidase S8</fullName>
    </submittedName>
</protein>
<gene>
    <name evidence="9" type="ORF">C1E24_11030</name>
</gene>
<evidence type="ECO:0000256" key="1">
    <source>
        <dbReference type="ARBA" id="ARBA00011073"/>
    </source>
</evidence>
<comment type="caution">
    <text evidence="9">The sequence shown here is derived from an EMBL/GenBank/DDBJ whole genome shotgun (WGS) entry which is preliminary data.</text>
</comment>
<keyword evidence="3 5" id="KW-0378">Hydrolase</keyword>
<comment type="similarity">
    <text evidence="1 5 6">Belongs to the peptidase S8 family.</text>
</comment>
<keyword evidence="2 5" id="KW-0645">Protease</keyword>
<dbReference type="InterPro" id="IPR050131">
    <property type="entry name" value="Peptidase_S8_subtilisin-like"/>
</dbReference>
<dbReference type="InterPro" id="IPR023828">
    <property type="entry name" value="Peptidase_S8_Ser-AS"/>
</dbReference>
<dbReference type="InterPro" id="IPR000209">
    <property type="entry name" value="Peptidase_S8/S53_dom"/>
</dbReference>